<reference evidence="3 4" key="1">
    <citation type="submission" date="2019-03" db="EMBL/GenBank/DDBJ databases">
        <title>Genomic Encyclopedia of Type Strains, Phase IV (KMG-IV): sequencing the most valuable type-strain genomes for metagenomic binning, comparative biology and taxonomic classification.</title>
        <authorList>
            <person name="Goeker M."/>
        </authorList>
    </citation>
    <scope>NUCLEOTIDE SEQUENCE [LARGE SCALE GENOMIC DNA]</scope>
    <source>
        <strain evidence="3 4">DSM 15505</strain>
    </source>
</reference>
<protein>
    <submittedName>
        <fullName evidence="3">Dihydroflavonol-4-reductase</fullName>
    </submittedName>
</protein>
<dbReference type="Proteomes" id="UP000295830">
    <property type="component" value="Unassembled WGS sequence"/>
</dbReference>
<feature type="region of interest" description="Disordered" evidence="1">
    <location>
        <begin position="331"/>
        <end position="350"/>
    </location>
</feature>
<dbReference type="Pfam" id="PF01370">
    <property type="entry name" value="Epimerase"/>
    <property type="match status" value="1"/>
</dbReference>
<dbReference type="OrthoDB" id="9801785at2"/>
<evidence type="ECO:0000259" key="2">
    <source>
        <dbReference type="Pfam" id="PF01370"/>
    </source>
</evidence>
<organism evidence="3 4">
    <name type="scientific">Halospina denitrificans</name>
    <dbReference type="NCBI Taxonomy" id="332522"/>
    <lineage>
        <taxon>Bacteria</taxon>
        <taxon>Pseudomonadati</taxon>
        <taxon>Pseudomonadota</taxon>
        <taxon>Gammaproteobacteria</taxon>
        <taxon>Halospina</taxon>
    </lineage>
</organism>
<dbReference type="GO" id="GO:0004029">
    <property type="term" value="F:aldehyde dehydrogenase (NAD+) activity"/>
    <property type="evidence" value="ECO:0007669"/>
    <property type="project" value="TreeGrafter"/>
</dbReference>
<evidence type="ECO:0000313" key="4">
    <source>
        <dbReference type="Proteomes" id="UP000295830"/>
    </source>
</evidence>
<evidence type="ECO:0000256" key="1">
    <source>
        <dbReference type="SAM" id="MobiDB-lite"/>
    </source>
</evidence>
<dbReference type="GO" id="GO:0005737">
    <property type="term" value="C:cytoplasm"/>
    <property type="evidence" value="ECO:0007669"/>
    <property type="project" value="TreeGrafter"/>
</dbReference>
<dbReference type="RefSeq" id="WP_133736482.1">
    <property type="nucleotide sequence ID" value="NZ_SOAX01000005.1"/>
</dbReference>
<proteinExistence type="predicted"/>
<dbReference type="InterPro" id="IPR036291">
    <property type="entry name" value="NAD(P)-bd_dom_sf"/>
</dbReference>
<feature type="compositionally biased region" description="Polar residues" evidence="1">
    <location>
        <begin position="341"/>
        <end position="350"/>
    </location>
</feature>
<keyword evidence="4" id="KW-1185">Reference proteome</keyword>
<dbReference type="Gene3D" id="3.40.50.720">
    <property type="entry name" value="NAD(P)-binding Rossmann-like Domain"/>
    <property type="match status" value="1"/>
</dbReference>
<dbReference type="PANTHER" id="PTHR48079:SF6">
    <property type="entry name" value="NAD(P)-BINDING DOMAIN-CONTAINING PROTEIN-RELATED"/>
    <property type="match status" value="1"/>
</dbReference>
<accession>A0A4R7JP00</accession>
<evidence type="ECO:0000313" key="3">
    <source>
        <dbReference type="EMBL" id="TDT39306.1"/>
    </source>
</evidence>
<dbReference type="InterPro" id="IPR051783">
    <property type="entry name" value="NAD(P)-dependent_oxidoreduct"/>
</dbReference>
<feature type="domain" description="NAD-dependent epimerase/dehydratase" evidence="2">
    <location>
        <begin position="3"/>
        <end position="228"/>
    </location>
</feature>
<comment type="caution">
    <text evidence="3">The sequence shown here is derived from an EMBL/GenBank/DDBJ whole genome shotgun (WGS) entry which is preliminary data.</text>
</comment>
<dbReference type="EMBL" id="SOAX01000005">
    <property type="protein sequence ID" value="TDT39306.1"/>
    <property type="molecule type" value="Genomic_DNA"/>
</dbReference>
<name>A0A4R7JP00_9GAMM</name>
<dbReference type="SUPFAM" id="SSF51735">
    <property type="entry name" value="NAD(P)-binding Rossmann-fold domains"/>
    <property type="match status" value="1"/>
</dbReference>
<gene>
    <name evidence="3" type="ORF">DES49_2224</name>
</gene>
<dbReference type="InterPro" id="IPR001509">
    <property type="entry name" value="Epimerase_deHydtase"/>
</dbReference>
<sequence>MKVLVTGANGHIGCHVVKQLQDEGHEVRAFVRPNSDRRGLEGLSPELAEGDIRDAEAVSKAAAGVDAIIHMAAVYKTMGADADEIFEPAVQGARAVFSAAREHGIKRVVYTSSVASVGFSYDPQTKLTSHDWNNDPHNPYYLAKTRSEQTAQSLAKEYGVELVVICPAIVMGPLDYRITPSNQLVKDWLNGAGQTYRGGLNLVDVRDVAQAHVAALTRGQPGGRYLIGGENIEVREIGRLLKEMTGTRPIHLGTGRGLTLWFAKWVERFCRLFGIKPPFTYDLVYEVVERYAYIDMDEANQALGLSPRPASETLQDTIAWLLQQEQLKPSLTKRLGPDFQPGSSSEKARS</sequence>
<dbReference type="PANTHER" id="PTHR48079">
    <property type="entry name" value="PROTEIN YEEZ"/>
    <property type="match status" value="1"/>
</dbReference>
<dbReference type="AlphaFoldDB" id="A0A4R7JP00"/>